<evidence type="ECO:0000256" key="15">
    <source>
        <dbReference type="ARBA" id="ARBA00023166"/>
    </source>
</evidence>
<evidence type="ECO:0000256" key="9">
    <source>
        <dbReference type="ARBA" id="ARBA00022777"/>
    </source>
</evidence>
<evidence type="ECO:0000256" key="13">
    <source>
        <dbReference type="ARBA" id="ARBA00023011"/>
    </source>
</evidence>
<keyword evidence="16" id="KW-0753">Steroid metabolism</keyword>
<keyword evidence="10" id="KW-0152">Cholesterol biosynthesis</keyword>
<comment type="pathway">
    <text evidence="2">Isoprenoid biosynthesis; isopentenyl diphosphate biosynthesis via mevalonate pathway; isopentenyl diphosphate from (R)-mevalonate: step 2/3.</text>
</comment>
<evidence type="ECO:0000256" key="5">
    <source>
        <dbReference type="ARBA" id="ARBA00022516"/>
    </source>
</evidence>
<keyword evidence="15" id="KW-1207">Sterol metabolism</keyword>
<dbReference type="EMBL" id="GIBP01008171">
    <property type="protein sequence ID" value="NDV37140.1"/>
    <property type="molecule type" value="Transcribed_RNA"/>
</dbReference>
<dbReference type="PIRSF" id="PIRSF036639">
    <property type="entry name" value="PMK_anim"/>
    <property type="match status" value="1"/>
</dbReference>
<dbReference type="GO" id="GO:0005829">
    <property type="term" value="C:cytosol"/>
    <property type="evidence" value="ECO:0007669"/>
    <property type="project" value="UniProtKB-SubCell"/>
</dbReference>
<dbReference type="AlphaFoldDB" id="A0A6B2LJZ4"/>
<evidence type="ECO:0000256" key="8">
    <source>
        <dbReference type="ARBA" id="ARBA00022741"/>
    </source>
</evidence>
<dbReference type="EC" id="2.7.4.2" evidence="3"/>
<keyword evidence="7" id="KW-0808">Transferase</keyword>
<evidence type="ECO:0000256" key="1">
    <source>
        <dbReference type="ARBA" id="ARBA00004514"/>
    </source>
</evidence>
<feature type="binding site" evidence="18">
    <location>
        <begin position="5"/>
        <end position="11"/>
    </location>
    <ligand>
        <name>ATP</name>
        <dbReference type="ChEBI" id="CHEBI:30616"/>
    </ligand>
</feature>
<keyword evidence="14" id="KW-0443">Lipid metabolism</keyword>
<feature type="binding site" evidence="18">
    <location>
        <position position="171"/>
    </location>
    <ligand>
        <name>ATP</name>
        <dbReference type="ChEBI" id="CHEBI:30616"/>
    </ligand>
</feature>
<keyword evidence="6" id="KW-0153">Cholesterol metabolism</keyword>
<dbReference type="UniPathway" id="UPA00057">
    <property type="reaction ID" value="UER00099"/>
</dbReference>
<dbReference type="GO" id="GO:0019287">
    <property type="term" value="P:isopentenyl diphosphate biosynthetic process, mevalonate pathway"/>
    <property type="evidence" value="ECO:0007669"/>
    <property type="project" value="UniProtKB-UniPathway"/>
</dbReference>
<evidence type="ECO:0000256" key="6">
    <source>
        <dbReference type="ARBA" id="ARBA00022548"/>
    </source>
</evidence>
<dbReference type="Pfam" id="PF04275">
    <property type="entry name" value="P-mevalo_kinase"/>
    <property type="match status" value="1"/>
</dbReference>
<evidence type="ECO:0000256" key="12">
    <source>
        <dbReference type="ARBA" id="ARBA00022955"/>
    </source>
</evidence>
<evidence type="ECO:0000256" key="16">
    <source>
        <dbReference type="ARBA" id="ARBA00023221"/>
    </source>
</evidence>
<dbReference type="GO" id="GO:0004631">
    <property type="term" value="F:phosphomevalonate kinase activity"/>
    <property type="evidence" value="ECO:0007669"/>
    <property type="project" value="UniProtKB-EC"/>
</dbReference>
<dbReference type="InterPro" id="IPR027417">
    <property type="entry name" value="P-loop_NTPase"/>
</dbReference>
<reference evidence="19" key="1">
    <citation type="journal article" date="2020" name="J. Eukaryot. Microbiol.">
        <title>De novo Sequencing, Assembly and Annotation of the Transcriptome for the Free-Living Testate Amoeba Arcella intermedia.</title>
        <authorList>
            <person name="Ribeiro G.M."/>
            <person name="Porfirio-Sousa A.L."/>
            <person name="Maurer-Alcala X.X."/>
            <person name="Katz L.A."/>
            <person name="Lahr D.J.G."/>
        </authorList>
    </citation>
    <scope>NUCLEOTIDE SEQUENCE</scope>
</reference>
<sequence length="191" mass="22085">MISGKRKSGKDYVAEKLMKVLKGKGFNPGLVHLSGPLKKAYADIHGLNYQLLLKSDSYKEQFRKDMILWGELKRNQDPSYFCNLAVLDRKEDIFIVVDNRRKTDLQYFIKRFPGLCLCIRITADEETRRSRGFVFSTGIDDAESECGLDDWGAWDFTFDNSTQEKSQWDHQLDQLINATLLKVHQSKPSKL</sequence>
<dbReference type="GO" id="GO:0006695">
    <property type="term" value="P:cholesterol biosynthetic process"/>
    <property type="evidence" value="ECO:0007669"/>
    <property type="project" value="UniProtKB-KW"/>
</dbReference>
<accession>A0A6B2LJZ4</accession>
<name>A0A6B2LJZ4_9EUKA</name>
<keyword evidence="13" id="KW-0756">Sterol biosynthesis</keyword>
<evidence type="ECO:0000256" key="14">
    <source>
        <dbReference type="ARBA" id="ARBA00023098"/>
    </source>
</evidence>
<evidence type="ECO:0000256" key="18">
    <source>
        <dbReference type="PIRSR" id="PIRSR036639-1"/>
    </source>
</evidence>
<feature type="binding site" evidence="18">
    <location>
        <position position="160"/>
    </location>
    <ligand>
        <name>substrate</name>
    </ligand>
</feature>
<evidence type="ECO:0000256" key="10">
    <source>
        <dbReference type="ARBA" id="ARBA00022778"/>
    </source>
</evidence>
<dbReference type="PANTHER" id="PTHR13101:SF1">
    <property type="entry name" value="PHOSPHOMEVALONATE KINASE"/>
    <property type="match status" value="1"/>
</dbReference>
<dbReference type="InterPro" id="IPR005919">
    <property type="entry name" value="Pmev_kin_anim"/>
</dbReference>
<evidence type="ECO:0000313" key="19">
    <source>
        <dbReference type="EMBL" id="NDV37140.1"/>
    </source>
</evidence>
<dbReference type="Gene3D" id="3.40.50.300">
    <property type="entry name" value="P-loop containing nucleotide triphosphate hydrolases"/>
    <property type="match status" value="1"/>
</dbReference>
<evidence type="ECO:0000256" key="3">
    <source>
        <dbReference type="ARBA" id="ARBA00012958"/>
    </source>
</evidence>
<evidence type="ECO:0000256" key="11">
    <source>
        <dbReference type="ARBA" id="ARBA00022840"/>
    </source>
</evidence>
<keyword evidence="5" id="KW-0444">Lipid biosynthesis</keyword>
<keyword evidence="9" id="KW-0418">Kinase</keyword>
<keyword evidence="12" id="KW-0752">Steroid biosynthesis</keyword>
<keyword evidence="4" id="KW-0963">Cytoplasm</keyword>
<feature type="binding site" evidence="18">
    <location>
        <position position="131"/>
    </location>
    <ligand>
        <name>ATP</name>
        <dbReference type="ChEBI" id="CHEBI:30616"/>
    </ligand>
</feature>
<dbReference type="PANTHER" id="PTHR13101">
    <property type="entry name" value="PHOSPHOMEVALONATE KINASE"/>
    <property type="match status" value="1"/>
</dbReference>
<evidence type="ECO:0000256" key="4">
    <source>
        <dbReference type="ARBA" id="ARBA00022490"/>
    </source>
</evidence>
<dbReference type="GO" id="GO:0005524">
    <property type="term" value="F:ATP binding"/>
    <property type="evidence" value="ECO:0007669"/>
    <property type="project" value="UniProtKB-KW"/>
</dbReference>
<evidence type="ECO:0000256" key="17">
    <source>
        <dbReference type="ARBA" id="ARBA00034549"/>
    </source>
</evidence>
<comment type="subcellular location">
    <subcellularLocation>
        <location evidence="1">Cytoplasm</location>
        <location evidence="1">Cytosol</location>
    </subcellularLocation>
</comment>
<keyword evidence="8 18" id="KW-0547">Nucleotide-binding</keyword>
<keyword evidence="11 18" id="KW-0067">ATP-binding</keyword>
<organism evidence="19">
    <name type="scientific">Arcella intermedia</name>
    <dbReference type="NCBI Taxonomy" id="1963864"/>
    <lineage>
        <taxon>Eukaryota</taxon>
        <taxon>Amoebozoa</taxon>
        <taxon>Tubulinea</taxon>
        <taxon>Elardia</taxon>
        <taxon>Arcellinida</taxon>
        <taxon>Sphaerothecina</taxon>
        <taxon>Arcellidae</taxon>
        <taxon>Arcella</taxon>
    </lineage>
</organism>
<evidence type="ECO:0000256" key="7">
    <source>
        <dbReference type="ARBA" id="ARBA00022679"/>
    </source>
</evidence>
<protein>
    <recommendedName>
        <fullName evidence="17">Phosphomevalonate kinase</fullName>
        <ecNumber evidence="3">2.7.4.2</ecNumber>
    </recommendedName>
</protein>
<proteinExistence type="predicted"/>
<evidence type="ECO:0000256" key="2">
    <source>
        <dbReference type="ARBA" id="ARBA00005017"/>
    </source>
</evidence>